<evidence type="ECO:0000259" key="1">
    <source>
        <dbReference type="Pfam" id="PF10551"/>
    </source>
</evidence>
<proteinExistence type="predicted"/>
<sequence>ILSHGLLLFISKTHTIYNGNYSPSIEDGSDYQSLRVRLTSYGLLEAFLAVQCDPRATTMLHVDSTHNTVNTRYLVFILGISDPSGRYCPMVYYCSSQRRTQDTVWCLAFIKRVLRERFAATFSPNFVMTDASDAQYNANVDQLPTSCILLCWFHVFQNRKDKTQRLPTITRKMVSRDFNTFHLFTSMQEYGTTTIEDNYTVRATPIELLRRLDRCRVAFESRNLRFNSITHISARLRALYNLMDRNGAIVADRIPPVGDLQLARVTSTLWISISRNRSQVVGSDDSESCVTVKKAMDMKQTKDEKILEFHNADRILPFKSPHTLLMLQYGMPAKGWLVNPAGKSCQCRFNFKFGICIHVIKAAQLFGIPCPDASS</sequence>
<protein>
    <recommendedName>
        <fullName evidence="1">MULE transposase domain-containing protein</fullName>
    </recommendedName>
</protein>
<evidence type="ECO:0000313" key="2">
    <source>
        <dbReference type="EMBL" id="POM70296.1"/>
    </source>
</evidence>
<name>A0A2P4XXL9_9STRA</name>
<dbReference type="InterPro" id="IPR018289">
    <property type="entry name" value="MULE_transposase_dom"/>
</dbReference>
<gene>
    <name evidence="2" type="ORF">PHPALM_13285</name>
</gene>
<evidence type="ECO:0000313" key="3">
    <source>
        <dbReference type="Proteomes" id="UP000237271"/>
    </source>
</evidence>
<accession>A0A2P4XXL9</accession>
<dbReference type="EMBL" id="NCKW01007159">
    <property type="protein sequence ID" value="POM70296.1"/>
    <property type="molecule type" value="Genomic_DNA"/>
</dbReference>
<organism evidence="2 3">
    <name type="scientific">Phytophthora palmivora</name>
    <dbReference type="NCBI Taxonomy" id="4796"/>
    <lineage>
        <taxon>Eukaryota</taxon>
        <taxon>Sar</taxon>
        <taxon>Stramenopiles</taxon>
        <taxon>Oomycota</taxon>
        <taxon>Peronosporomycetes</taxon>
        <taxon>Peronosporales</taxon>
        <taxon>Peronosporaceae</taxon>
        <taxon>Phytophthora</taxon>
    </lineage>
</organism>
<reference evidence="2 3" key="1">
    <citation type="journal article" date="2017" name="Genome Biol. Evol.">
        <title>Phytophthora megakarya and P. palmivora, closely related causal agents of cacao black pod rot, underwent increases in genome sizes and gene numbers by different mechanisms.</title>
        <authorList>
            <person name="Ali S.S."/>
            <person name="Shao J."/>
            <person name="Lary D.J."/>
            <person name="Kronmiller B."/>
            <person name="Shen D."/>
            <person name="Strem M.D."/>
            <person name="Amoako-Attah I."/>
            <person name="Akrofi A.Y."/>
            <person name="Begoude B.A."/>
            <person name="Ten Hoopen G.M."/>
            <person name="Coulibaly K."/>
            <person name="Kebe B.I."/>
            <person name="Melnick R.L."/>
            <person name="Guiltinan M.J."/>
            <person name="Tyler B.M."/>
            <person name="Meinhardt L.W."/>
            <person name="Bailey B.A."/>
        </authorList>
    </citation>
    <scope>NUCLEOTIDE SEQUENCE [LARGE SCALE GENOMIC DNA]</scope>
    <source>
        <strain evidence="3">sbr112.9</strain>
    </source>
</reference>
<dbReference type="OrthoDB" id="128837at2759"/>
<feature type="non-terminal residue" evidence="2">
    <location>
        <position position="1"/>
    </location>
</feature>
<dbReference type="Proteomes" id="UP000237271">
    <property type="component" value="Unassembled WGS sequence"/>
</dbReference>
<feature type="domain" description="MULE transposase" evidence="1">
    <location>
        <begin position="60"/>
        <end position="158"/>
    </location>
</feature>
<keyword evidence="3" id="KW-1185">Reference proteome</keyword>
<comment type="caution">
    <text evidence="2">The sequence shown here is derived from an EMBL/GenBank/DDBJ whole genome shotgun (WGS) entry which is preliminary data.</text>
</comment>
<dbReference type="Pfam" id="PF10551">
    <property type="entry name" value="MULE"/>
    <property type="match status" value="1"/>
</dbReference>
<dbReference type="AlphaFoldDB" id="A0A2P4XXL9"/>